<dbReference type="Proteomes" id="UP000182624">
    <property type="component" value="Unassembled WGS sequence"/>
</dbReference>
<evidence type="ECO:0000313" key="1">
    <source>
        <dbReference type="EMBL" id="SFQ27471.1"/>
    </source>
</evidence>
<keyword evidence="2" id="KW-1185">Reference proteome</keyword>
<proteinExistence type="predicted"/>
<name>A0A1I5X6F3_9FIRM</name>
<accession>A0A1I5X6F3</accession>
<dbReference type="EMBL" id="FOXO01000028">
    <property type="protein sequence ID" value="SFQ27471.1"/>
    <property type="molecule type" value="Genomic_DNA"/>
</dbReference>
<sequence>MAILIMGTAFLRDELNGDINLANERFNEL</sequence>
<reference evidence="2" key="1">
    <citation type="submission" date="2016-10" db="EMBL/GenBank/DDBJ databases">
        <authorList>
            <person name="Varghese N."/>
            <person name="Submissions S."/>
        </authorList>
    </citation>
    <scope>NUCLEOTIDE SEQUENCE [LARGE SCALE GENOMIC DNA]</scope>
    <source>
        <strain evidence="2">P18</strain>
    </source>
</reference>
<dbReference type="AlphaFoldDB" id="A0A1I5X6F3"/>
<protein>
    <submittedName>
        <fullName evidence="1">Uncharacterized protein</fullName>
    </submittedName>
</protein>
<gene>
    <name evidence="1" type="ORF">SAMN04487928_12845</name>
</gene>
<evidence type="ECO:0000313" key="2">
    <source>
        <dbReference type="Proteomes" id="UP000182624"/>
    </source>
</evidence>
<organism evidence="1 2">
    <name type="scientific">Butyrivibrio proteoclasticus</name>
    <dbReference type="NCBI Taxonomy" id="43305"/>
    <lineage>
        <taxon>Bacteria</taxon>
        <taxon>Bacillati</taxon>
        <taxon>Bacillota</taxon>
        <taxon>Clostridia</taxon>
        <taxon>Lachnospirales</taxon>
        <taxon>Lachnospiraceae</taxon>
        <taxon>Butyrivibrio</taxon>
    </lineage>
</organism>